<evidence type="ECO:0000256" key="6">
    <source>
        <dbReference type="PIRSR" id="PIRSR038994-1"/>
    </source>
</evidence>
<evidence type="ECO:0000256" key="8">
    <source>
        <dbReference type="PIRSR" id="PIRSR038994-3"/>
    </source>
</evidence>
<accession>A0AAU7GFC6</accession>
<gene>
    <name evidence="10" type="primary">nagA</name>
    <name evidence="10" type="ORF">AAME72_02055</name>
</gene>
<evidence type="ECO:0000259" key="9">
    <source>
        <dbReference type="Pfam" id="PF01979"/>
    </source>
</evidence>
<evidence type="ECO:0000256" key="7">
    <source>
        <dbReference type="PIRSR" id="PIRSR038994-2"/>
    </source>
</evidence>
<keyword evidence="3 5" id="KW-0378">Hydrolase</keyword>
<dbReference type="GO" id="GO:0006046">
    <property type="term" value="P:N-acetylglucosamine catabolic process"/>
    <property type="evidence" value="ECO:0007669"/>
    <property type="project" value="TreeGrafter"/>
</dbReference>
<feature type="binding site" evidence="7">
    <location>
        <position position="231"/>
    </location>
    <ligand>
        <name>substrate</name>
    </ligand>
</feature>
<dbReference type="InterPro" id="IPR006680">
    <property type="entry name" value="Amidohydro-rel"/>
</dbReference>
<dbReference type="InterPro" id="IPR011059">
    <property type="entry name" value="Metal-dep_hydrolase_composite"/>
</dbReference>
<feature type="binding site" evidence="7">
    <location>
        <begin position="223"/>
        <end position="224"/>
    </location>
    <ligand>
        <name>substrate</name>
    </ligand>
</feature>
<name>A0AAU7GFC6_9MICO</name>
<dbReference type="Gene3D" id="3.20.20.140">
    <property type="entry name" value="Metal-dependent hydrolases"/>
    <property type="match status" value="1"/>
</dbReference>
<organism evidence="10">
    <name type="scientific">Leifsonia sp. NPDC080035</name>
    <dbReference type="NCBI Taxonomy" id="3143936"/>
    <lineage>
        <taxon>Bacteria</taxon>
        <taxon>Bacillati</taxon>
        <taxon>Actinomycetota</taxon>
        <taxon>Actinomycetes</taxon>
        <taxon>Micrococcales</taxon>
        <taxon>Microbacteriaceae</taxon>
        <taxon>Leifsonia</taxon>
    </lineage>
</organism>
<proteinExistence type="inferred from homology"/>
<feature type="binding site" evidence="8">
    <location>
        <position position="199"/>
    </location>
    <ligand>
        <name>Zn(2+)</name>
        <dbReference type="ChEBI" id="CHEBI:29105"/>
    </ligand>
</feature>
<keyword evidence="4 5" id="KW-0119">Carbohydrate metabolism</keyword>
<dbReference type="GO" id="GO:0008448">
    <property type="term" value="F:N-acetylglucosamine-6-phosphate deacetylase activity"/>
    <property type="evidence" value="ECO:0007669"/>
    <property type="project" value="UniProtKB-EC"/>
</dbReference>
<dbReference type="Gene3D" id="2.30.40.10">
    <property type="entry name" value="Urease, subunit C, domain 1"/>
    <property type="match status" value="1"/>
</dbReference>
<evidence type="ECO:0000256" key="1">
    <source>
        <dbReference type="ARBA" id="ARBA00010716"/>
    </source>
</evidence>
<keyword evidence="2 8" id="KW-0479">Metal-binding</keyword>
<comment type="similarity">
    <text evidence="1 5">Belongs to the metallo-dependent hydrolases superfamily. NagA family.</text>
</comment>
<evidence type="ECO:0000256" key="3">
    <source>
        <dbReference type="ARBA" id="ARBA00022801"/>
    </source>
</evidence>
<dbReference type="PANTHER" id="PTHR11113">
    <property type="entry name" value="N-ACETYLGLUCOSAMINE-6-PHOSPHATE DEACETYLASE"/>
    <property type="match status" value="1"/>
</dbReference>
<feature type="binding site" evidence="7">
    <location>
        <position position="144"/>
    </location>
    <ligand>
        <name>substrate</name>
    </ligand>
</feature>
<dbReference type="PIRSF" id="PIRSF038994">
    <property type="entry name" value="NagA"/>
    <property type="match status" value="1"/>
</dbReference>
<evidence type="ECO:0000256" key="5">
    <source>
        <dbReference type="PIRNR" id="PIRNR038994"/>
    </source>
</evidence>
<sequence length="386" mass="39374">MTAHVIHSARLVSGGRIVHGGWVRFEGDRVAETGAGDDWQASAAGDQDAVVTDADGGWLTPGFVDIHTHGGGGTNFDDGDDAIRTALDMHQAHGTTRFVVSLVTAPVEVLAERARGVAALTGTDPRILGSHLEGPFLDVGHKGAHDPALLRPAGPADIDLLLEAAGGTLRQITLAPELPGGLDAVRAFHAAGVAVAVGHTGADYDQTLAAFDAGASILTHAFNGMDGIHHRAPGPVAAATRTPGVTVEVINDGVHVHPEVVRIAFASAPGRIALITDAMAAAGAEDGDYVLGSLDVEVRDGVARLAGGGSIAGSTLTLDSALRRAVTQVGVRVEDAVTALTSTPAAAIGRGHDLGLLAPGYAADAVLLDEDFRVLQVWRDGAPLPR</sequence>
<feature type="binding site" evidence="8">
    <location>
        <position position="220"/>
    </location>
    <ligand>
        <name>Zn(2+)</name>
        <dbReference type="ChEBI" id="CHEBI:29105"/>
    </ligand>
</feature>
<feature type="binding site" evidence="7">
    <location>
        <position position="255"/>
    </location>
    <ligand>
        <name>substrate</name>
    </ligand>
</feature>
<dbReference type="Pfam" id="PF01979">
    <property type="entry name" value="Amidohydro_1"/>
    <property type="match status" value="1"/>
</dbReference>
<feature type="active site" description="Proton donor/acceptor" evidence="6">
    <location>
        <position position="277"/>
    </location>
</feature>
<dbReference type="RefSeq" id="WP_348788594.1">
    <property type="nucleotide sequence ID" value="NZ_CP157390.1"/>
</dbReference>
<comment type="cofactor">
    <cofactor evidence="8">
        <name>a divalent metal cation</name>
        <dbReference type="ChEBI" id="CHEBI:60240"/>
    </cofactor>
    <text evidence="8">Binds 1 divalent metal cation per subunit.</text>
</comment>
<protein>
    <submittedName>
        <fullName evidence="10">N-acetylglucosamine-6-phosphate deacetylase</fullName>
        <ecNumber evidence="10">3.5.1.25</ecNumber>
    </submittedName>
</protein>
<dbReference type="EMBL" id="CP157390">
    <property type="protein sequence ID" value="XBM48649.1"/>
    <property type="molecule type" value="Genomic_DNA"/>
</dbReference>
<dbReference type="GO" id="GO:0046872">
    <property type="term" value="F:metal ion binding"/>
    <property type="evidence" value="ECO:0007669"/>
    <property type="project" value="UniProtKB-KW"/>
</dbReference>
<dbReference type="CDD" id="cd00854">
    <property type="entry name" value="NagA"/>
    <property type="match status" value="1"/>
</dbReference>
<dbReference type="InterPro" id="IPR003764">
    <property type="entry name" value="GlcNAc_6-P_deAcase"/>
</dbReference>
<evidence type="ECO:0000256" key="2">
    <source>
        <dbReference type="ARBA" id="ARBA00022723"/>
    </source>
</evidence>
<dbReference type="SUPFAM" id="SSF51556">
    <property type="entry name" value="Metallo-dependent hydrolases"/>
    <property type="match status" value="1"/>
</dbReference>
<feature type="domain" description="Amidohydrolase-related" evidence="9">
    <location>
        <begin position="59"/>
        <end position="381"/>
    </location>
</feature>
<dbReference type="AlphaFoldDB" id="A0AAU7GFC6"/>
<feature type="binding site" evidence="7">
    <location>
        <begin position="311"/>
        <end position="313"/>
    </location>
    <ligand>
        <name>substrate</name>
    </ligand>
</feature>
<dbReference type="PANTHER" id="PTHR11113:SF14">
    <property type="entry name" value="N-ACETYLGLUCOSAMINE-6-PHOSPHATE DEACETYLASE"/>
    <property type="match status" value="1"/>
</dbReference>
<evidence type="ECO:0000256" key="4">
    <source>
        <dbReference type="ARBA" id="ARBA00023277"/>
    </source>
</evidence>
<reference evidence="10" key="1">
    <citation type="submission" date="2024-05" db="EMBL/GenBank/DDBJ databases">
        <title>The Natural Products Discovery Center: Release of the First 8490 Sequenced Strains for Exploring Actinobacteria Biosynthetic Diversity.</title>
        <authorList>
            <person name="Kalkreuter E."/>
            <person name="Kautsar S.A."/>
            <person name="Yang D."/>
            <person name="Bader C.D."/>
            <person name="Teijaro C.N."/>
            <person name="Fluegel L."/>
            <person name="Davis C.M."/>
            <person name="Simpson J.R."/>
            <person name="Lauterbach L."/>
            <person name="Steele A.D."/>
            <person name="Gui C."/>
            <person name="Meng S."/>
            <person name="Li G."/>
            <person name="Viehrig K."/>
            <person name="Ye F."/>
            <person name="Su P."/>
            <person name="Kiefer A.F."/>
            <person name="Nichols A."/>
            <person name="Cepeda A.J."/>
            <person name="Yan W."/>
            <person name="Fan B."/>
            <person name="Jiang Y."/>
            <person name="Adhikari A."/>
            <person name="Zheng C.-J."/>
            <person name="Schuster L."/>
            <person name="Cowan T.M."/>
            <person name="Smanski M.J."/>
            <person name="Chevrette M.G."/>
            <person name="de Carvalho L.P.S."/>
            <person name="Shen B."/>
        </authorList>
    </citation>
    <scope>NUCLEOTIDE SEQUENCE</scope>
    <source>
        <strain evidence="10">NPDC080035</strain>
    </source>
</reference>
<dbReference type="SUPFAM" id="SSF51338">
    <property type="entry name" value="Composite domain of metallo-dependent hydrolases"/>
    <property type="match status" value="1"/>
</dbReference>
<dbReference type="EC" id="3.5.1.25" evidence="10"/>
<evidence type="ECO:0000313" key="10">
    <source>
        <dbReference type="EMBL" id="XBM48649.1"/>
    </source>
</evidence>
<feature type="binding site" evidence="8">
    <location>
        <position position="133"/>
    </location>
    <ligand>
        <name>Zn(2+)</name>
        <dbReference type="ChEBI" id="CHEBI:29105"/>
    </ligand>
</feature>
<dbReference type="NCBIfam" id="TIGR00221">
    <property type="entry name" value="nagA"/>
    <property type="match status" value="1"/>
</dbReference>
<dbReference type="InterPro" id="IPR032466">
    <property type="entry name" value="Metal_Hydrolase"/>
</dbReference>